<gene>
    <name evidence="8" type="ORF">GKE97_13755</name>
</gene>
<dbReference type="SUPFAM" id="SSF88659">
    <property type="entry name" value="Sigma3 and sigma4 domains of RNA polymerase sigma factors"/>
    <property type="match status" value="1"/>
</dbReference>
<dbReference type="InterPro" id="IPR014284">
    <property type="entry name" value="RNA_pol_sigma-70_dom"/>
</dbReference>
<keyword evidence="5" id="KW-0804">Transcription</keyword>
<proteinExistence type="inferred from homology"/>
<evidence type="ECO:0000256" key="1">
    <source>
        <dbReference type="ARBA" id="ARBA00010641"/>
    </source>
</evidence>
<dbReference type="EMBL" id="WKPR01000014">
    <property type="protein sequence ID" value="MSB20575.1"/>
    <property type="molecule type" value="Genomic_DNA"/>
</dbReference>
<dbReference type="InterPro" id="IPR013325">
    <property type="entry name" value="RNA_pol_sigma_r2"/>
</dbReference>
<dbReference type="InterPro" id="IPR013249">
    <property type="entry name" value="RNA_pol_sigma70_r4_t2"/>
</dbReference>
<protein>
    <submittedName>
        <fullName evidence="8">Sigma-70 family RNA polymerase sigma factor</fullName>
    </submittedName>
</protein>
<dbReference type="RefSeq" id="WP_009258410.1">
    <property type="nucleotide sequence ID" value="NZ_BAABZG010000001.1"/>
</dbReference>
<dbReference type="InterPro" id="IPR039425">
    <property type="entry name" value="RNA_pol_sigma-70-like"/>
</dbReference>
<evidence type="ECO:0000256" key="3">
    <source>
        <dbReference type="ARBA" id="ARBA00023082"/>
    </source>
</evidence>
<keyword evidence="3" id="KW-0731">Sigma factor</keyword>
<dbReference type="InterPro" id="IPR036388">
    <property type="entry name" value="WH-like_DNA-bd_sf"/>
</dbReference>
<dbReference type="CDD" id="cd06171">
    <property type="entry name" value="Sigma70_r4"/>
    <property type="match status" value="1"/>
</dbReference>
<dbReference type="GO" id="GO:0003677">
    <property type="term" value="F:DNA binding"/>
    <property type="evidence" value="ECO:0007669"/>
    <property type="project" value="UniProtKB-KW"/>
</dbReference>
<dbReference type="InterPro" id="IPR013324">
    <property type="entry name" value="RNA_pol_sigma_r3/r4-like"/>
</dbReference>
<accession>A0A6I2R2V3</accession>
<name>A0A6I2R2V3_FLAPL</name>
<dbReference type="InterPro" id="IPR007627">
    <property type="entry name" value="RNA_pol_sigma70_r2"/>
</dbReference>
<dbReference type="Pfam" id="PF04542">
    <property type="entry name" value="Sigma70_r2"/>
    <property type="match status" value="1"/>
</dbReference>
<feature type="domain" description="RNA polymerase sigma factor 70 region 4 type 2" evidence="7">
    <location>
        <begin position="115"/>
        <end position="167"/>
    </location>
</feature>
<dbReference type="NCBIfam" id="TIGR02937">
    <property type="entry name" value="sigma70-ECF"/>
    <property type="match status" value="1"/>
</dbReference>
<dbReference type="GO" id="GO:0016987">
    <property type="term" value="F:sigma factor activity"/>
    <property type="evidence" value="ECO:0007669"/>
    <property type="project" value="UniProtKB-KW"/>
</dbReference>
<organism evidence="8 9">
    <name type="scientific">Flavonifractor plautii</name>
    <name type="common">Fusobacterium plautii</name>
    <dbReference type="NCBI Taxonomy" id="292800"/>
    <lineage>
        <taxon>Bacteria</taxon>
        <taxon>Bacillati</taxon>
        <taxon>Bacillota</taxon>
        <taxon>Clostridia</taxon>
        <taxon>Eubacteriales</taxon>
        <taxon>Oscillospiraceae</taxon>
        <taxon>Flavonifractor</taxon>
    </lineage>
</organism>
<dbReference type="Gene3D" id="1.10.10.10">
    <property type="entry name" value="Winged helix-like DNA-binding domain superfamily/Winged helix DNA-binding domain"/>
    <property type="match status" value="1"/>
</dbReference>
<evidence type="ECO:0000313" key="8">
    <source>
        <dbReference type="EMBL" id="MSB20575.1"/>
    </source>
</evidence>
<evidence type="ECO:0000256" key="5">
    <source>
        <dbReference type="ARBA" id="ARBA00023163"/>
    </source>
</evidence>
<comment type="caution">
    <text evidence="8">The sequence shown here is derived from an EMBL/GenBank/DDBJ whole genome shotgun (WGS) entry which is preliminary data.</text>
</comment>
<evidence type="ECO:0000313" key="9">
    <source>
        <dbReference type="Proteomes" id="UP000434475"/>
    </source>
</evidence>
<dbReference type="Pfam" id="PF08281">
    <property type="entry name" value="Sigma70_r4_2"/>
    <property type="match status" value="1"/>
</dbReference>
<dbReference type="Proteomes" id="UP000434475">
    <property type="component" value="Unassembled WGS sequence"/>
</dbReference>
<dbReference type="AlphaFoldDB" id="A0A6I2R2V3"/>
<dbReference type="Gene3D" id="1.10.1740.10">
    <property type="match status" value="1"/>
</dbReference>
<dbReference type="SUPFAM" id="SSF88946">
    <property type="entry name" value="Sigma2 domain of RNA polymerase sigma factors"/>
    <property type="match status" value="1"/>
</dbReference>
<evidence type="ECO:0000256" key="4">
    <source>
        <dbReference type="ARBA" id="ARBA00023125"/>
    </source>
</evidence>
<dbReference type="PANTHER" id="PTHR43133">
    <property type="entry name" value="RNA POLYMERASE ECF-TYPE SIGMA FACTO"/>
    <property type="match status" value="1"/>
</dbReference>
<reference evidence="8 9" key="1">
    <citation type="journal article" date="2019" name="Nat. Med.">
        <title>A library of human gut bacterial isolates paired with longitudinal multiomics data enables mechanistic microbiome research.</title>
        <authorList>
            <person name="Poyet M."/>
            <person name="Groussin M."/>
            <person name="Gibbons S.M."/>
            <person name="Avila-Pacheco J."/>
            <person name="Jiang X."/>
            <person name="Kearney S.M."/>
            <person name="Perrotta A.R."/>
            <person name="Berdy B."/>
            <person name="Zhao S."/>
            <person name="Lieberman T.D."/>
            <person name="Swanson P.K."/>
            <person name="Smith M."/>
            <person name="Roesemann S."/>
            <person name="Alexander J.E."/>
            <person name="Rich S.A."/>
            <person name="Livny J."/>
            <person name="Vlamakis H."/>
            <person name="Clish C."/>
            <person name="Bullock K."/>
            <person name="Deik A."/>
            <person name="Scott J."/>
            <person name="Pierce K.A."/>
            <person name="Xavier R.J."/>
            <person name="Alm E.J."/>
        </authorList>
    </citation>
    <scope>NUCLEOTIDE SEQUENCE [LARGE SCALE GENOMIC DNA]</scope>
    <source>
        <strain evidence="8 9">BIOML-A2</strain>
    </source>
</reference>
<sequence>MIIYLAMIDSPEGRHKFEFIYNRYKNLMFYTASKILGDTRDSEDTVHDAFLKIIEIIDDITDVECPQTKSLVVTITENKAIDLYRKRRKRKITPFEEEYLGVPDRSELDSIEDGEALARAVASLPGKYREVLFLKYSHGYSVDEIALILSMSKENVKKTIQRARKKLEQLLESEEV</sequence>
<feature type="domain" description="RNA polymerase sigma-70 region 2" evidence="6">
    <location>
        <begin position="20"/>
        <end position="89"/>
    </location>
</feature>
<evidence type="ECO:0000259" key="6">
    <source>
        <dbReference type="Pfam" id="PF04542"/>
    </source>
</evidence>
<evidence type="ECO:0000259" key="7">
    <source>
        <dbReference type="Pfam" id="PF08281"/>
    </source>
</evidence>
<dbReference type="GO" id="GO:0006352">
    <property type="term" value="P:DNA-templated transcription initiation"/>
    <property type="evidence" value="ECO:0007669"/>
    <property type="project" value="InterPro"/>
</dbReference>
<evidence type="ECO:0000256" key="2">
    <source>
        <dbReference type="ARBA" id="ARBA00023015"/>
    </source>
</evidence>
<keyword evidence="2" id="KW-0805">Transcription regulation</keyword>
<keyword evidence="4" id="KW-0238">DNA-binding</keyword>
<comment type="similarity">
    <text evidence="1">Belongs to the sigma-70 factor family. ECF subfamily.</text>
</comment>
<dbReference type="PANTHER" id="PTHR43133:SF8">
    <property type="entry name" value="RNA POLYMERASE SIGMA FACTOR HI_1459-RELATED"/>
    <property type="match status" value="1"/>
</dbReference>